<feature type="transmembrane region" description="Helical" evidence="1">
    <location>
        <begin position="35"/>
        <end position="53"/>
    </location>
</feature>
<evidence type="ECO:0000256" key="1">
    <source>
        <dbReference type="SAM" id="Phobius"/>
    </source>
</evidence>
<keyword evidence="1" id="KW-0472">Membrane</keyword>
<dbReference type="PANTHER" id="PTHR37309:SF1">
    <property type="entry name" value="SLR0284 PROTEIN"/>
    <property type="match status" value="1"/>
</dbReference>
<accession>A0A0N1JZG0</accession>
<dbReference type="AlphaFoldDB" id="A0A0N1JZG0"/>
<feature type="transmembrane region" description="Helical" evidence="1">
    <location>
        <begin position="100"/>
        <end position="121"/>
    </location>
</feature>
<dbReference type="InterPro" id="IPR007165">
    <property type="entry name" value="Phage_holin_4_2"/>
</dbReference>
<sequence>MKHFLVKTIANAAALAVAIWLLKDITLTGDNTGRKILTLVLVALIFGLVNFIVKPVVKLLSFPLFILTLGLITLVVNALMLLLTSFLAGKFDLAFHVDGFWTAVLGGVIISIVSWAMHMILPEDD</sequence>
<keyword evidence="1" id="KW-1133">Transmembrane helix</keyword>
<dbReference type="PATRIC" id="fig|66876.3.peg.1597"/>
<dbReference type="EMBL" id="LGKG01000035">
    <property type="protein sequence ID" value="KPC65467.1"/>
    <property type="molecule type" value="Genomic_DNA"/>
</dbReference>
<dbReference type="Pfam" id="PF04020">
    <property type="entry name" value="Phage_holin_4_2"/>
    <property type="match status" value="1"/>
</dbReference>
<dbReference type="Proteomes" id="UP000037982">
    <property type="component" value="Unassembled WGS sequence"/>
</dbReference>
<reference evidence="3" key="1">
    <citation type="submission" date="2015-07" db="EMBL/GenBank/DDBJ databases">
        <authorList>
            <person name="Ju K.-S."/>
            <person name="Doroghazi J.R."/>
            <person name="Metcalf W.W."/>
        </authorList>
    </citation>
    <scope>NUCLEOTIDE SEQUENCE [LARGE SCALE GENOMIC DNA]</scope>
    <source>
        <strain evidence="3">NRRL ISP-5002</strain>
    </source>
</reference>
<feature type="transmembrane region" description="Helical" evidence="1">
    <location>
        <begin position="6"/>
        <end position="23"/>
    </location>
</feature>
<dbReference type="PANTHER" id="PTHR37309">
    <property type="entry name" value="SLR0284 PROTEIN"/>
    <property type="match status" value="1"/>
</dbReference>
<keyword evidence="3" id="KW-1185">Reference proteome</keyword>
<protein>
    <submittedName>
        <fullName evidence="2">Membrane protein</fullName>
    </submittedName>
</protein>
<feature type="transmembrane region" description="Helical" evidence="1">
    <location>
        <begin position="65"/>
        <end position="88"/>
    </location>
</feature>
<name>A0A0N1JZG0_9ACTN</name>
<gene>
    <name evidence="2" type="ORF">ADL29_07295</name>
</gene>
<evidence type="ECO:0000313" key="3">
    <source>
        <dbReference type="Proteomes" id="UP000037982"/>
    </source>
</evidence>
<proteinExistence type="predicted"/>
<comment type="caution">
    <text evidence="2">The sequence shown here is derived from an EMBL/GenBank/DDBJ whole genome shotgun (WGS) entry which is preliminary data.</text>
</comment>
<evidence type="ECO:0000313" key="2">
    <source>
        <dbReference type="EMBL" id="KPC65467.1"/>
    </source>
</evidence>
<dbReference type="RefSeq" id="WP_046927028.1">
    <property type="nucleotide sequence ID" value="NZ_JBIAXE010000005.1"/>
</dbReference>
<organism evidence="2 3">
    <name type="scientific">Streptomyces chattanoogensis</name>
    <dbReference type="NCBI Taxonomy" id="66876"/>
    <lineage>
        <taxon>Bacteria</taxon>
        <taxon>Bacillati</taxon>
        <taxon>Actinomycetota</taxon>
        <taxon>Actinomycetes</taxon>
        <taxon>Kitasatosporales</taxon>
        <taxon>Streptomycetaceae</taxon>
        <taxon>Streptomyces</taxon>
    </lineage>
</organism>
<keyword evidence="1" id="KW-0812">Transmembrane</keyword>